<keyword evidence="2" id="KW-0805">Transcription regulation</keyword>
<proteinExistence type="predicted"/>
<evidence type="ECO:0000256" key="3">
    <source>
        <dbReference type="ARBA" id="ARBA00023125"/>
    </source>
</evidence>
<protein>
    <recommendedName>
        <fullName evidence="8">BZIP domain-containing protein</fullName>
    </recommendedName>
</protein>
<dbReference type="GO" id="GO:0003700">
    <property type="term" value="F:DNA-binding transcription factor activity"/>
    <property type="evidence" value="ECO:0007669"/>
    <property type="project" value="InterPro"/>
</dbReference>
<name>A0A7J9APM9_9ROSI</name>
<keyword evidence="5" id="KW-0539">Nucleus</keyword>
<evidence type="ECO:0000256" key="2">
    <source>
        <dbReference type="ARBA" id="ARBA00023015"/>
    </source>
</evidence>
<feature type="region of interest" description="Disordered" evidence="7">
    <location>
        <begin position="88"/>
        <end position="117"/>
    </location>
</feature>
<comment type="caution">
    <text evidence="9">The sequence shown here is derived from an EMBL/GenBank/DDBJ whole genome shotgun (WGS) entry which is preliminary data.</text>
</comment>
<accession>A0A7J9APM9</accession>
<evidence type="ECO:0000256" key="4">
    <source>
        <dbReference type="ARBA" id="ARBA00023163"/>
    </source>
</evidence>
<comment type="subcellular location">
    <subcellularLocation>
        <location evidence="1">Nucleus</location>
    </subcellularLocation>
</comment>
<keyword evidence="6" id="KW-0175">Coiled coil</keyword>
<feature type="compositionally biased region" description="Gly residues" evidence="7">
    <location>
        <begin position="100"/>
        <end position="114"/>
    </location>
</feature>
<dbReference type="GO" id="GO:0005634">
    <property type="term" value="C:nucleus"/>
    <property type="evidence" value="ECO:0007669"/>
    <property type="project" value="UniProtKB-SubCell"/>
</dbReference>
<dbReference type="PANTHER" id="PTHR13690">
    <property type="entry name" value="TRANSCRIPTION FACTOR POSF21-RELATED"/>
    <property type="match status" value="1"/>
</dbReference>
<dbReference type="Gene3D" id="1.20.5.170">
    <property type="match status" value="1"/>
</dbReference>
<dbReference type="Pfam" id="PF00170">
    <property type="entry name" value="bZIP_1"/>
    <property type="match status" value="1"/>
</dbReference>
<evidence type="ECO:0000256" key="6">
    <source>
        <dbReference type="SAM" id="Coils"/>
    </source>
</evidence>
<organism evidence="9 10">
    <name type="scientific">Gossypium laxum</name>
    <dbReference type="NCBI Taxonomy" id="34288"/>
    <lineage>
        <taxon>Eukaryota</taxon>
        <taxon>Viridiplantae</taxon>
        <taxon>Streptophyta</taxon>
        <taxon>Embryophyta</taxon>
        <taxon>Tracheophyta</taxon>
        <taxon>Spermatophyta</taxon>
        <taxon>Magnoliopsida</taxon>
        <taxon>eudicotyledons</taxon>
        <taxon>Gunneridae</taxon>
        <taxon>Pentapetalae</taxon>
        <taxon>rosids</taxon>
        <taxon>malvids</taxon>
        <taxon>Malvales</taxon>
        <taxon>Malvaceae</taxon>
        <taxon>Malvoideae</taxon>
        <taxon>Gossypium</taxon>
    </lineage>
</organism>
<evidence type="ECO:0000256" key="5">
    <source>
        <dbReference type="ARBA" id="ARBA00023242"/>
    </source>
</evidence>
<feature type="domain" description="BZIP" evidence="8">
    <location>
        <begin position="151"/>
        <end position="214"/>
    </location>
</feature>
<dbReference type="InterPro" id="IPR046347">
    <property type="entry name" value="bZIP_sf"/>
</dbReference>
<dbReference type="Proteomes" id="UP000593574">
    <property type="component" value="Unassembled WGS sequence"/>
</dbReference>
<feature type="coiled-coil region" evidence="6">
    <location>
        <begin position="176"/>
        <end position="238"/>
    </location>
</feature>
<evidence type="ECO:0000259" key="8">
    <source>
        <dbReference type="PROSITE" id="PS50217"/>
    </source>
</evidence>
<feature type="region of interest" description="Disordered" evidence="7">
    <location>
        <begin position="1"/>
        <end position="44"/>
    </location>
</feature>
<dbReference type="EMBL" id="JABEZV010000012">
    <property type="protein sequence ID" value="MBA0725963.1"/>
    <property type="molecule type" value="Genomic_DNA"/>
</dbReference>
<dbReference type="SUPFAM" id="SSF57959">
    <property type="entry name" value="Leucine zipper domain"/>
    <property type="match status" value="1"/>
</dbReference>
<dbReference type="InterPro" id="IPR004827">
    <property type="entry name" value="bZIP"/>
</dbReference>
<evidence type="ECO:0000256" key="1">
    <source>
        <dbReference type="ARBA" id="ARBA00004123"/>
    </source>
</evidence>
<dbReference type="PANTHER" id="PTHR13690:SF103">
    <property type="entry name" value="BZIP TRANSCRIPTION FACTOR 18"/>
    <property type="match status" value="1"/>
</dbReference>
<dbReference type="GO" id="GO:0003677">
    <property type="term" value="F:DNA binding"/>
    <property type="evidence" value="ECO:0007669"/>
    <property type="project" value="UniProtKB-KW"/>
</dbReference>
<dbReference type="SMART" id="SM00338">
    <property type="entry name" value="BRLZ"/>
    <property type="match status" value="1"/>
</dbReference>
<evidence type="ECO:0000313" key="9">
    <source>
        <dbReference type="EMBL" id="MBA0725963.1"/>
    </source>
</evidence>
<dbReference type="AlphaFoldDB" id="A0A7J9APM9"/>
<reference evidence="9 10" key="1">
    <citation type="journal article" date="2019" name="Genome Biol. Evol.">
        <title>Insights into the evolution of the New World diploid cottons (Gossypium, subgenus Houzingenia) based on genome sequencing.</title>
        <authorList>
            <person name="Grover C.E."/>
            <person name="Arick M.A. 2nd"/>
            <person name="Thrash A."/>
            <person name="Conover J.L."/>
            <person name="Sanders W.S."/>
            <person name="Peterson D.G."/>
            <person name="Frelichowski J.E."/>
            <person name="Scheffler J.A."/>
            <person name="Scheffler B.E."/>
            <person name="Wendel J.F."/>
        </authorList>
    </citation>
    <scope>NUCLEOTIDE SEQUENCE [LARGE SCALE GENOMIC DNA]</scope>
    <source>
        <strain evidence="9">4</strain>
        <tissue evidence="9">Leaf</tissue>
    </source>
</reference>
<evidence type="ECO:0000256" key="7">
    <source>
        <dbReference type="SAM" id="MobiDB-lite"/>
    </source>
</evidence>
<sequence>MQDPRNLNPNPDPAFPSSTQNMPSFSNPTQYRGSHHRRAQSEVQFRIPDDLDLVSDPFEGLGSEDDMFCSYMDIEMPGESAKGVEAAAGSWSQNPKGEEVSGGSGIGEKYNGGGKGRHRYSNSVDGCSIMESIEAKKAMAPDKLAELWTIDPKRAKRIIANRRSATRSKEKKALYMSELERKVQTLQTEATTLSAHLTLFQRDTTGLTTENAELKLRLQAMEQQAQLSDALNEALKKEVERLKTATGEITTPTDTFNLGMHHISYAQSSFFPPQNTQLPPFHPFHSNLLTSALNTNSHALADVMQQDPLGLLQGLDTSSRASPFVKSESPSICAAESSGTVLVGVEIIQKSVGCEFSISFVGRNYVGVGLEA</sequence>
<evidence type="ECO:0000313" key="10">
    <source>
        <dbReference type="Proteomes" id="UP000593574"/>
    </source>
</evidence>
<feature type="compositionally biased region" description="Polar residues" evidence="7">
    <location>
        <begin position="16"/>
        <end position="32"/>
    </location>
</feature>
<dbReference type="CDD" id="cd14703">
    <property type="entry name" value="bZIP_plant_RF2"/>
    <property type="match status" value="1"/>
</dbReference>
<dbReference type="InterPro" id="IPR044759">
    <property type="entry name" value="bZIP_RF2"/>
</dbReference>
<keyword evidence="4" id="KW-0804">Transcription</keyword>
<keyword evidence="3" id="KW-0238">DNA-binding</keyword>
<dbReference type="PROSITE" id="PS50217">
    <property type="entry name" value="BZIP"/>
    <property type="match status" value="1"/>
</dbReference>
<gene>
    <name evidence="9" type="ORF">Golax_001821</name>
</gene>
<keyword evidence="10" id="KW-1185">Reference proteome</keyword>